<protein>
    <submittedName>
        <fullName evidence="1">Uncharacterized protein</fullName>
    </submittedName>
</protein>
<organism evidence="1 2">
    <name type="scientific">Lentilactobacillus fungorum</name>
    <dbReference type="NCBI Taxonomy" id="2201250"/>
    <lineage>
        <taxon>Bacteria</taxon>
        <taxon>Bacillati</taxon>
        <taxon>Bacillota</taxon>
        <taxon>Bacilli</taxon>
        <taxon>Lactobacillales</taxon>
        <taxon>Lactobacillaceae</taxon>
        <taxon>Lentilactobacillus</taxon>
    </lineage>
</organism>
<gene>
    <name evidence="1" type="ORF">YK48G_08890</name>
</gene>
<evidence type="ECO:0000313" key="1">
    <source>
        <dbReference type="EMBL" id="GHP13464.1"/>
    </source>
</evidence>
<comment type="caution">
    <text evidence="1">The sequence shown here is derived from an EMBL/GenBank/DDBJ whole genome shotgun (WGS) entry which is preliminary data.</text>
</comment>
<reference evidence="1 2" key="1">
    <citation type="journal article" date="2021" name="Int. J. Syst. Evol. Microbiol.">
        <title>Lentilactobacillus fungorum sp. nov., isolated from spent mushroom substrates.</title>
        <authorList>
            <person name="Tohno M."/>
            <person name="Tanizawa Y."/>
            <person name="Kojima Y."/>
            <person name="Sakamoto M."/>
            <person name="Ohkuma M."/>
            <person name="Kobayashi H."/>
        </authorList>
    </citation>
    <scope>NUCLEOTIDE SEQUENCE [LARGE SCALE GENOMIC DNA]</scope>
    <source>
        <strain evidence="1 2">YK48G</strain>
    </source>
</reference>
<accession>A0ABQ3W1B7</accession>
<proteinExistence type="predicted"/>
<sequence>MQFLSGFEHIGTDVLVFNRLRPINASPFRRLLGENEINRYILPTHKYDNHSNYEGHYLQESGGN</sequence>
<dbReference type="Proteomes" id="UP000604765">
    <property type="component" value="Unassembled WGS sequence"/>
</dbReference>
<dbReference type="EMBL" id="BNJR01000010">
    <property type="protein sequence ID" value="GHP13464.1"/>
    <property type="molecule type" value="Genomic_DNA"/>
</dbReference>
<evidence type="ECO:0000313" key="2">
    <source>
        <dbReference type="Proteomes" id="UP000604765"/>
    </source>
</evidence>
<keyword evidence="2" id="KW-1185">Reference proteome</keyword>
<name>A0ABQ3W1B7_9LACO</name>